<dbReference type="PANTHER" id="PTHR34309:SF10">
    <property type="entry name" value="SLR1406 PROTEIN"/>
    <property type="match status" value="1"/>
</dbReference>
<proteinExistence type="predicted"/>
<name>A0ABT5HWA5_9CAUL</name>
<dbReference type="Proteomes" id="UP001214854">
    <property type="component" value="Unassembled WGS sequence"/>
</dbReference>
<reference evidence="1 2" key="1">
    <citation type="submission" date="2023-01" db="EMBL/GenBank/DDBJ databases">
        <title>Novel species of the genus Asticcacaulis isolated from rivers.</title>
        <authorList>
            <person name="Lu H."/>
        </authorList>
    </citation>
    <scope>NUCLEOTIDE SEQUENCE [LARGE SCALE GENOMIC DNA]</scope>
    <source>
        <strain evidence="1 2">BYS171W</strain>
    </source>
</reference>
<evidence type="ECO:0000313" key="1">
    <source>
        <dbReference type="EMBL" id="MDC7684125.1"/>
    </source>
</evidence>
<dbReference type="Pfam" id="PF03928">
    <property type="entry name" value="HbpS-like"/>
    <property type="match status" value="1"/>
</dbReference>
<dbReference type="RefSeq" id="WP_272748578.1">
    <property type="nucleotide sequence ID" value="NZ_JAQQKX010000010.1"/>
</dbReference>
<dbReference type="InterPro" id="IPR038084">
    <property type="entry name" value="PduO/GlcC-like_sf"/>
</dbReference>
<accession>A0ABT5HWA5</accession>
<dbReference type="Gene3D" id="3.30.450.150">
    <property type="entry name" value="Haem-degrading domain"/>
    <property type="match status" value="1"/>
</dbReference>
<comment type="caution">
    <text evidence="1">The sequence shown here is derived from an EMBL/GenBank/DDBJ whole genome shotgun (WGS) entry which is preliminary data.</text>
</comment>
<sequence>MSLSLALVLALAAAPDVTLKESLDLATAAADICQTKGFAASVSVVDTQGVVKVTLRADGATKAPVAAPKKAATAVAFRAPGSELEPREKSDPAFAALIAAKPDLYNAHAGSIPLYRGEVLAGGLAIGDVPHAMADQCVREAVQKFPLK</sequence>
<dbReference type="InterPro" id="IPR052517">
    <property type="entry name" value="GlcG_carb_metab_protein"/>
</dbReference>
<evidence type="ECO:0000313" key="2">
    <source>
        <dbReference type="Proteomes" id="UP001214854"/>
    </source>
</evidence>
<dbReference type="SUPFAM" id="SSF143744">
    <property type="entry name" value="GlcG-like"/>
    <property type="match status" value="1"/>
</dbReference>
<keyword evidence="2" id="KW-1185">Reference proteome</keyword>
<dbReference type="EMBL" id="JAQQKX010000010">
    <property type="protein sequence ID" value="MDC7684125.1"/>
    <property type="molecule type" value="Genomic_DNA"/>
</dbReference>
<gene>
    <name evidence="1" type="ORF">PQU92_12615</name>
</gene>
<protein>
    <submittedName>
        <fullName evidence="1">Heme-binding protein</fullName>
    </submittedName>
</protein>
<organism evidence="1 2">
    <name type="scientific">Asticcacaulis aquaticus</name>
    <dbReference type="NCBI Taxonomy" id="2984212"/>
    <lineage>
        <taxon>Bacteria</taxon>
        <taxon>Pseudomonadati</taxon>
        <taxon>Pseudomonadota</taxon>
        <taxon>Alphaproteobacteria</taxon>
        <taxon>Caulobacterales</taxon>
        <taxon>Caulobacteraceae</taxon>
        <taxon>Asticcacaulis</taxon>
    </lineage>
</organism>
<dbReference type="InterPro" id="IPR005624">
    <property type="entry name" value="PduO/GlcC-like"/>
</dbReference>
<dbReference type="PANTHER" id="PTHR34309">
    <property type="entry name" value="SLR1406 PROTEIN"/>
    <property type="match status" value="1"/>
</dbReference>